<reference evidence="1 2" key="1">
    <citation type="submission" date="2019-06" db="EMBL/GenBank/DDBJ databases">
        <title>Sequencing the genomes of 1000 actinobacteria strains.</title>
        <authorList>
            <person name="Klenk H.-P."/>
        </authorList>
    </citation>
    <scope>NUCLEOTIDE SEQUENCE [LARGE SCALE GENOMIC DNA]</scope>
    <source>
        <strain evidence="1 2">DSM 45928</strain>
    </source>
</reference>
<sequence length="49" mass="5490">MLTKLWTQLPWNRKSYIGRHRAAPRYFGDSDGIDSVVQLLGVGGRGKST</sequence>
<name>A0A543AZ91_9ACTN</name>
<proteinExistence type="predicted"/>
<protein>
    <submittedName>
        <fullName evidence="1">Uncharacterized protein</fullName>
    </submittedName>
</protein>
<accession>A0A543AZ91</accession>
<keyword evidence="2" id="KW-1185">Reference proteome</keyword>
<evidence type="ECO:0000313" key="1">
    <source>
        <dbReference type="EMBL" id="TQL77876.1"/>
    </source>
</evidence>
<dbReference type="EMBL" id="VFOW01000001">
    <property type="protein sequence ID" value="TQL77876.1"/>
    <property type="molecule type" value="Genomic_DNA"/>
</dbReference>
<organism evidence="1 2">
    <name type="scientific">Stackebrandtia endophytica</name>
    <dbReference type="NCBI Taxonomy" id="1496996"/>
    <lineage>
        <taxon>Bacteria</taxon>
        <taxon>Bacillati</taxon>
        <taxon>Actinomycetota</taxon>
        <taxon>Actinomycetes</taxon>
        <taxon>Glycomycetales</taxon>
        <taxon>Glycomycetaceae</taxon>
        <taxon>Stackebrandtia</taxon>
    </lineage>
</organism>
<dbReference type="RefSeq" id="WP_170183331.1">
    <property type="nucleotide sequence ID" value="NZ_JBHTGS010000001.1"/>
</dbReference>
<gene>
    <name evidence="1" type="ORF">FB566_3447</name>
</gene>
<dbReference type="AlphaFoldDB" id="A0A543AZ91"/>
<evidence type="ECO:0000313" key="2">
    <source>
        <dbReference type="Proteomes" id="UP000317043"/>
    </source>
</evidence>
<comment type="caution">
    <text evidence="1">The sequence shown here is derived from an EMBL/GenBank/DDBJ whole genome shotgun (WGS) entry which is preliminary data.</text>
</comment>
<dbReference type="InParanoid" id="A0A543AZ91"/>
<dbReference type="Proteomes" id="UP000317043">
    <property type="component" value="Unassembled WGS sequence"/>
</dbReference>